<feature type="domain" description="Carrier" evidence="6">
    <location>
        <begin position="2307"/>
        <end position="2385"/>
    </location>
</feature>
<dbReference type="SMART" id="SM00823">
    <property type="entry name" value="PKS_PP"/>
    <property type="match status" value="2"/>
</dbReference>
<dbReference type="SUPFAM" id="SSF52151">
    <property type="entry name" value="FabD/lysophospholipase-like"/>
    <property type="match status" value="1"/>
</dbReference>
<dbReference type="SUPFAM" id="SSF51679">
    <property type="entry name" value="Bacterial luciferase-like"/>
    <property type="match status" value="1"/>
</dbReference>
<dbReference type="InterPro" id="IPR011251">
    <property type="entry name" value="Luciferase-like_dom"/>
</dbReference>
<dbReference type="InterPro" id="IPR020806">
    <property type="entry name" value="PKS_PP-bd"/>
</dbReference>
<dbReference type="PANTHER" id="PTHR45527:SF1">
    <property type="entry name" value="FATTY ACID SYNTHASE"/>
    <property type="match status" value="1"/>
</dbReference>
<dbReference type="GO" id="GO:0004315">
    <property type="term" value="F:3-oxoacyl-[acyl-carrier-protein] synthase activity"/>
    <property type="evidence" value="ECO:0007669"/>
    <property type="project" value="InterPro"/>
</dbReference>
<comment type="similarity">
    <text evidence="5">In the C-terminal section; belongs to the NRP synthetase family.</text>
</comment>
<dbReference type="InterPro" id="IPR000873">
    <property type="entry name" value="AMP-dep_synth/lig_dom"/>
</dbReference>
<dbReference type="GO" id="GO:0006633">
    <property type="term" value="P:fatty acid biosynthetic process"/>
    <property type="evidence" value="ECO:0007669"/>
    <property type="project" value="InterPro"/>
</dbReference>
<proteinExistence type="inferred from homology"/>
<dbReference type="InterPro" id="IPR006162">
    <property type="entry name" value="Ppantetheine_attach_site"/>
</dbReference>
<dbReference type="Gene3D" id="3.30.70.3290">
    <property type="match status" value="1"/>
</dbReference>
<evidence type="ECO:0000256" key="2">
    <source>
        <dbReference type="ARBA" id="ARBA00022450"/>
    </source>
</evidence>
<dbReference type="Gene3D" id="3.30.559.10">
    <property type="entry name" value="Chloramphenicol acetyltransferase-like domain"/>
    <property type="match status" value="2"/>
</dbReference>
<dbReference type="InterPro" id="IPR036736">
    <property type="entry name" value="ACP-like_sf"/>
</dbReference>
<dbReference type="Gene3D" id="3.40.366.10">
    <property type="entry name" value="Malonyl-Coenzyme A Acyl Carrier Protein, domain 2"/>
    <property type="match status" value="1"/>
</dbReference>
<feature type="domain" description="Carrier" evidence="6">
    <location>
        <begin position="855"/>
        <end position="933"/>
    </location>
</feature>
<accession>A0A9W6WB24</accession>
<evidence type="ECO:0000256" key="1">
    <source>
        <dbReference type="ARBA" id="ARBA00001957"/>
    </source>
</evidence>
<dbReference type="InterPro" id="IPR024011">
    <property type="entry name" value="Biosynth_lucif-like_mOase_dom"/>
</dbReference>
<keyword evidence="3" id="KW-0597">Phosphoprotein</keyword>
<dbReference type="PROSITE" id="PS00606">
    <property type="entry name" value="KS3_1"/>
    <property type="match status" value="1"/>
</dbReference>
<dbReference type="Pfam" id="PF00668">
    <property type="entry name" value="Condensation"/>
    <property type="match status" value="2"/>
</dbReference>
<comment type="caution">
    <text evidence="8">The sequence shown here is derived from an EMBL/GenBank/DDBJ whole genome shotgun (WGS) entry which is preliminary data.</text>
</comment>
<dbReference type="PROSITE" id="PS50075">
    <property type="entry name" value="CARRIER"/>
    <property type="match status" value="2"/>
</dbReference>
<dbReference type="InterPro" id="IPR001242">
    <property type="entry name" value="Condensation_dom"/>
</dbReference>
<dbReference type="PROSITE" id="PS00012">
    <property type="entry name" value="PHOSPHOPANTETHEINE"/>
    <property type="match status" value="2"/>
</dbReference>
<dbReference type="Gene3D" id="3.30.300.30">
    <property type="match status" value="1"/>
</dbReference>
<dbReference type="Proteomes" id="UP001165079">
    <property type="component" value="Unassembled WGS sequence"/>
</dbReference>
<dbReference type="Gene3D" id="3.20.20.30">
    <property type="entry name" value="Luciferase-like domain"/>
    <property type="match status" value="1"/>
</dbReference>
<evidence type="ECO:0000256" key="4">
    <source>
        <dbReference type="ARBA" id="ARBA00022679"/>
    </source>
</evidence>
<evidence type="ECO:0000256" key="5">
    <source>
        <dbReference type="ARBA" id="ARBA00029443"/>
    </source>
</evidence>
<dbReference type="CDD" id="cd19531">
    <property type="entry name" value="LCL_NRPS-like"/>
    <property type="match status" value="1"/>
</dbReference>
<dbReference type="GO" id="GO:0031177">
    <property type="term" value="F:phosphopantetheine binding"/>
    <property type="evidence" value="ECO:0007669"/>
    <property type="project" value="InterPro"/>
</dbReference>
<dbReference type="InterPro" id="IPR032821">
    <property type="entry name" value="PKS_assoc"/>
</dbReference>
<dbReference type="GO" id="GO:0044550">
    <property type="term" value="P:secondary metabolite biosynthetic process"/>
    <property type="evidence" value="ECO:0007669"/>
    <property type="project" value="TreeGrafter"/>
</dbReference>
<dbReference type="GO" id="GO:0005737">
    <property type="term" value="C:cytoplasm"/>
    <property type="evidence" value="ECO:0007669"/>
    <property type="project" value="TreeGrafter"/>
</dbReference>
<dbReference type="RefSeq" id="WP_285664285.1">
    <property type="nucleotide sequence ID" value="NZ_BSTX01000002.1"/>
</dbReference>
<organism evidence="8 9">
    <name type="scientific">Actinorhabdospora filicis</name>
    <dbReference type="NCBI Taxonomy" id="1785913"/>
    <lineage>
        <taxon>Bacteria</taxon>
        <taxon>Bacillati</taxon>
        <taxon>Actinomycetota</taxon>
        <taxon>Actinomycetes</taxon>
        <taxon>Micromonosporales</taxon>
        <taxon>Micromonosporaceae</taxon>
        <taxon>Actinorhabdospora</taxon>
    </lineage>
</organism>
<dbReference type="InterPro" id="IPR045851">
    <property type="entry name" value="AMP-bd_C_sf"/>
</dbReference>
<feature type="domain" description="Ketosynthase family 3 (KS3)" evidence="7">
    <location>
        <begin position="3"/>
        <end position="428"/>
    </location>
</feature>
<dbReference type="Gene3D" id="2.30.38.10">
    <property type="entry name" value="Luciferase, Domain 3"/>
    <property type="match status" value="1"/>
</dbReference>
<dbReference type="CDD" id="cd05930">
    <property type="entry name" value="A_NRPS"/>
    <property type="match status" value="1"/>
</dbReference>
<keyword evidence="4" id="KW-0808">Transferase</keyword>
<reference evidence="8" key="1">
    <citation type="submission" date="2023-03" db="EMBL/GenBank/DDBJ databases">
        <title>Actinorhabdospora filicis NBRC 111898.</title>
        <authorList>
            <person name="Ichikawa N."/>
            <person name="Sato H."/>
            <person name="Tonouchi N."/>
        </authorList>
    </citation>
    <scope>NUCLEOTIDE SEQUENCE</scope>
    <source>
        <strain evidence="8">NBRC 111898</strain>
    </source>
</reference>
<evidence type="ECO:0000256" key="3">
    <source>
        <dbReference type="ARBA" id="ARBA00022553"/>
    </source>
</evidence>
<dbReference type="CDD" id="cd00833">
    <property type="entry name" value="PKS"/>
    <property type="match status" value="1"/>
</dbReference>
<dbReference type="Pfam" id="PF00109">
    <property type="entry name" value="ketoacyl-synt"/>
    <property type="match status" value="1"/>
</dbReference>
<dbReference type="Pfam" id="PF16197">
    <property type="entry name" value="KAsynt_C_assoc"/>
    <property type="match status" value="1"/>
</dbReference>
<dbReference type="PROSITE" id="PS00455">
    <property type="entry name" value="AMP_BINDING"/>
    <property type="match status" value="1"/>
</dbReference>
<dbReference type="SUPFAM" id="SSF52777">
    <property type="entry name" value="CoA-dependent acyltransferases"/>
    <property type="match status" value="4"/>
</dbReference>
<dbReference type="SMART" id="SM00825">
    <property type="entry name" value="PKS_KS"/>
    <property type="match status" value="1"/>
</dbReference>
<dbReference type="Gene3D" id="3.30.559.30">
    <property type="entry name" value="Nonribosomal peptide synthetase, condensation domain"/>
    <property type="match status" value="2"/>
</dbReference>
<dbReference type="Gene3D" id="3.40.47.10">
    <property type="match status" value="1"/>
</dbReference>
<dbReference type="InterPro" id="IPR009081">
    <property type="entry name" value="PP-bd_ACP"/>
</dbReference>
<dbReference type="InterPro" id="IPR018201">
    <property type="entry name" value="Ketoacyl_synth_AS"/>
</dbReference>
<dbReference type="SMART" id="SM00827">
    <property type="entry name" value="PKS_AT"/>
    <property type="match status" value="1"/>
</dbReference>
<keyword evidence="2" id="KW-0596">Phosphopantetheine</keyword>
<dbReference type="GO" id="GO:0016705">
    <property type="term" value="F:oxidoreductase activity, acting on paired donors, with incorporation or reduction of molecular oxygen"/>
    <property type="evidence" value="ECO:0007669"/>
    <property type="project" value="InterPro"/>
</dbReference>
<dbReference type="InterPro" id="IPR036661">
    <property type="entry name" value="Luciferase-like_sf"/>
</dbReference>
<dbReference type="Gene3D" id="1.10.1200.10">
    <property type="entry name" value="ACP-like"/>
    <property type="match status" value="2"/>
</dbReference>
<keyword evidence="9" id="KW-1185">Reference proteome</keyword>
<dbReference type="Gene3D" id="3.40.50.980">
    <property type="match status" value="2"/>
</dbReference>
<dbReference type="InterPro" id="IPR010071">
    <property type="entry name" value="AA_adenyl_dom"/>
</dbReference>
<dbReference type="InterPro" id="IPR020845">
    <property type="entry name" value="AMP-binding_CS"/>
</dbReference>
<name>A0A9W6WB24_9ACTN</name>
<dbReference type="EMBL" id="BSTX01000002">
    <property type="protein sequence ID" value="GLZ79161.1"/>
    <property type="molecule type" value="Genomic_DNA"/>
</dbReference>
<dbReference type="PANTHER" id="PTHR45527">
    <property type="entry name" value="NONRIBOSOMAL PEPTIDE SYNTHETASE"/>
    <property type="match status" value="1"/>
</dbReference>
<dbReference type="Pfam" id="PF00296">
    <property type="entry name" value="Bac_luciferase"/>
    <property type="match status" value="1"/>
</dbReference>
<dbReference type="InterPro" id="IPR014031">
    <property type="entry name" value="Ketoacyl_synth_C"/>
</dbReference>
<dbReference type="Pfam" id="PF00501">
    <property type="entry name" value="AMP-binding"/>
    <property type="match status" value="1"/>
</dbReference>
<dbReference type="Pfam" id="PF00550">
    <property type="entry name" value="PP-binding"/>
    <property type="match status" value="2"/>
</dbReference>
<sequence length="2822" mass="298275">MTDRRLAVIGMALRMPRAGTPEEFWDLQLSGRSAVRHFTREELLAEGLPADDPSFVGATAPLDGVDLFDADFFGMSHAEARATDPQHRLFLEVAHHALEDAGRAAPGSRTAVFAGAADYHLYPLGGYLRRNLAAEVAAADQVTGLRLIIGGDPDFVATRTAFKLGLTGPAMTVQTGCSSGLAAVHQAAAALLSGDADLAVAGATAVHVPQVTGYHHVRGTILSRTGVCRPFDAAADGTIGGSGVGAVVLKRLADAVADGDRIHAVIMGVGLNNDGDRKRAYAAPSGAGQTEAIRRALDVAGVSAADIGYVEAHGTGTIKGDPIEFAALTAAFRADTDAVGYCAIGTGKPVFGHLDSAAGIAGLLRAICAVRDGRIPPLVNHDTVNPAIDLADSPFRIPLAAEEWTGPRIAGVSSFGVGGTNAHAIVAQAPEPTAAPNTARGVLPVSAAHPDALRELAAAYAATLRADGDLPGALTTARHGRRHHTHRLAVHAGTAESAADALDAFAAGRPGDYTAGDAGTAVPLLAYTGQGSPYRGMSRAFHDAYPVFGEVVDRAPAHLREVLLEPGDEPLGTELAQPALFVHQAALTALLRAQGVTPSVVTGHSVGEFAALHAAGALSFADGVRLTEARGRLMAATAPGGMLALQASPDEAAAFGELTLAAVNGPESVVLAGPADAVDRAGETARERGLRATRLDVDRAFHSPLLDPVLGEYREAAATVAWRPAGIAFVSSMDGELREAGWTPDPDYLVAQARRPVRFDAVVATLAAIEGGLAVEAGPKPVLTGLLLPRVPTVHTAGLAAWDRALAALYTAGAALTWGEPDGPRAWLPLYPYRRQRHWIDAPTTTPKGATMTDRPEADLLAELTALAAAKLGREPAATDPDTSFAAYGADSLLLVALTRELEVGYGVRVSMRELFEDADTVRKLTAVVAARRPAAPPAPVAPAAPPVAARPVAPPAPVAVTAPAAPPSGDIYAVLAQAAHQTALAAQASAEAVSAAARLLEQRAPAPVAPVPLAPVARPEPVKALPAAPAPPARANRDVPDFGLYFFGDYPDAAADGASTGSYALLREAARFADTNGFTSVWLPERHFDSFGGLFPNPSVLAAAIAADTTRVRINAGSVVLPLHDTIRVVEEWSMVDGLSGGRAGIGIASGWHPADFVFHPERFATRAEVMYEQLEELRGLWAGKAAARTDGSGSPAEVRLFPRPVQAAPPMHTAIVGNPESYRRAAAADLGVVTNLMTQTPEQLAANIALYRRTRAEHGLDPTAGRVTVLLHAYLGPDARAAREEAYGPFRNYLNASLKLFGQMAASLGLGADIDRLAPADLDYLFRRAYDRYCDTRALIGSPESVRAIADAVTAAGADEIAALVDFGMPADALRRGLPHLAALRDSYTGAGDELTPAEERIWLAEKIAPGECAYNEPRAIALSGPLDAARLREAVDALVARHPALRTVFGERDGRPVKRVTAMPAEFAVEDVAGADEDEVVRRAIAAESVRPFDLAGGPLFVTRLLRFAPDRHVLVLSFHHIVVDAASATVLTRDLSLLYRGEPLPPADGPVPAPEPAAVAADLAYWRERLSGELPVLELPTDRPRPAIPSAEGRAHMSRLAPELTARIGELARANSATVYMTLLAGLAVTLRRFTGQDEVVIGLPIARRPEGTQNTVGFLVNTLALRIDLSGDPGFAEIIARVRRATLEAYDHAEAPFETVLRDLRVERDPGRNPVFQVMAEYKNAEAFVLDLPGVTATPLEVWRSRAMTDVLWHFTNGPAGIGCHLEYSTDLFDDATAERIAAHLRDTLESAVAGTRPAELVTPDRDALERLQWGAPAEAPGWLVHERFAALAAERPGSVAIIHRGRASTYGELAADAARLAHHLRERGARPGEIVAVRTPRDPRFLTAILAVLHTGAAYLPIDPAVGDARAAGLIADSGALLTVTAGDTTAPGERVHLDGLDLGGHPDAPPTSAVGPGDPVAVIYTSGSSGRPKGVLLAHGALATFAAVQHRRFGLTSADRSAMVCGFSFDGSMGETWPALTTGGGLVLADEEDRRSSRDLARWYDANRVTVSLLPTPLGEGLIRLPLAEQPGLRILFVGGDVLRVRPTGPTPYELYNLYGPSEGTVWVTAHPVGTAGPVPVPIGTPQDGTGVLLRDPAGRPVPIGAHGEIHLAGTGVAPGYLGAPALTDERFTTDAATGERVYRTGDLARWTNDGVLEFLGRADDQVKIRGFRVEPGEATAALRELAFITDAAVIAVRDGHGDAHLHAHVVGRGDRLADRARAALAERLPDYLVPRAWTVHDRLPESANGKTDRRALASVPVDAVAAEGVPERLTRLWAEHVEPGGPEASFFSLGGHSVTAMRLLNAVREEFGVEYPSADFYRRPTLAAMAERLGATAERREGPVSIQQRNLLANWDEHPAMWNIGFRLDLTGDLDLAAAQAAFTALAARHESLRSRFHRVDGAWVQTAEDPGPVELTVLDLREDGDVDAVVHELVMAPLDLPGGRPWRTAALRLGEREWRIVVTAHHAITDGWAMSLLLTEFAEFYTARLEGREPVLAPAGQSIDYAARQRAADTPAEHDRRIAYWVDRLREQPMSFPLPYDLPPGEIAGGEARIVRRALPAELAARIRRVAAEGGVTPFALLATSLGVYLRELTGQRELLVNAAYANRETTADETVMASLAVASMVQMDIDPARGLTDLATEVMARHAEGVAHHRSFWPIFDALRAVRGADEVPPPPLSAHFQYQSTMEAPVSMPGLTAEADEIPLSGARGVAEFFTIPLADGMDAGLAFDTDRLSEARAWEWVEGFIATVDRLTADPQAPVGELKVNVGPAI</sequence>
<dbReference type="SUPFAM" id="SSF55048">
    <property type="entry name" value="Probable ACP-binding domain of malonyl-CoA ACP transacylase"/>
    <property type="match status" value="1"/>
</dbReference>
<dbReference type="InterPro" id="IPR016039">
    <property type="entry name" value="Thiolase-like"/>
</dbReference>
<dbReference type="InterPro" id="IPR020841">
    <property type="entry name" value="PKS_Beta-ketoAc_synthase_dom"/>
</dbReference>
<evidence type="ECO:0000259" key="6">
    <source>
        <dbReference type="PROSITE" id="PS50075"/>
    </source>
</evidence>
<evidence type="ECO:0000259" key="7">
    <source>
        <dbReference type="PROSITE" id="PS52004"/>
    </source>
</evidence>
<dbReference type="NCBIfam" id="TIGR01733">
    <property type="entry name" value="AA-adenyl-dom"/>
    <property type="match status" value="1"/>
</dbReference>
<dbReference type="Pfam" id="PF02801">
    <property type="entry name" value="Ketoacyl-synt_C"/>
    <property type="match status" value="1"/>
</dbReference>
<dbReference type="InterPro" id="IPR023213">
    <property type="entry name" value="CAT-like_dom_sf"/>
</dbReference>
<dbReference type="InterPro" id="IPR014030">
    <property type="entry name" value="Ketoacyl_synth_N"/>
</dbReference>
<gene>
    <name evidence="8" type="ORF">Afil01_39680</name>
</gene>
<dbReference type="InterPro" id="IPR016035">
    <property type="entry name" value="Acyl_Trfase/lysoPLipase"/>
</dbReference>
<dbReference type="SUPFAM" id="SSF47336">
    <property type="entry name" value="ACP-like"/>
    <property type="match status" value="2"/>
</dbReference>
<evidence type="ECO:0000313" key="8">
    <source>
        <dbReference type="EMBL" id="GLZ79161.1"/>
    </source>
</evidence>
<comment type="cofactor">
    <cofactor evidence="1">
        <name>pantetheine 4'-phosphate</name>
        <dbReference type="ChEBI" id="CHEBI:47942"/>
    </cofactor>
</comment>
<dbReference type="SUPFAM" id="SSF53901">
    <property type="entry name" value="Thiolase-like"/>
    <property type="match status" value="1"/>
</dbReference>
<evidence type="ECO:0000313" key="9">
    <source>
        <dbReference type="Proteomes" id="UP001165079"/>
    </source>
</evidence>
<dbReference type="InterPro" id="IPR014043">
    <property type="entry name" value="Acyl_transferase_dom"/>
</dbReference>
<dbReference type="Pfam" id="PF00698">
    <property type="entry name" value="Acyl_transf_1"/>
    <property type="match status" value="1"/>
</dbReference>
<protein>
    <submittedName>
        <fullName evidence="8">Uncharacterized protein</fullName>
    </submittedName>
</protein>
<dbReference type="NCBIfam" id="TIGR04020">
    <property type="entry name" value="seco_metab_LLM"/>
    <property type="match status" value="1"/>
</dbReference>
<dbReference type="GO" id="GO:0043041">
    <property type="term" value="P:amino acid activation for nonribosomal peptide biosynthetic process"/>
    <property type="evidence" value="ECO:0007669"/>
    <property type="project" value="TreeGrafter"/>
</dbReference>
<dbReference type="InterPro" id="IPR016036">
    <property type="entry name" value="Malonyl_transacylase_ACP-bd"/>
</dbReference>
<dbReference type="PROSITE" id="PS52004">
    <property type="entry name" value="KS3_2"/>
    <property type="match status" value="1"/>
</dbReference>
<dbReference type="SUPFAM" id="SSF56801">
    <property type="entry name" value="Acetyl-CoA synthetase-like"/>
    <property type="match status" value="1"/>
</dbReference>
<dbReference type="InterPro" id="IPR001227">
    <property type="entry name" value="Ac_transferase_dom_sf"/>
</dbReference>